<organism evidence="3 4">
    <name type="scientific">Halobacteriovorax vibrionivorans</name>
    <dbReference type="NCBI Taxonomy" id="2152716"/>
    <lineage>
        <taxon>Bacteria</taxon>
        <taxon>Pseudomonadati</taxon>
        <taxon>Bdellovibrionota</taxon>
        <taxon>Bacteriovoracia</taxon>
        <taxon>Bacteriovoracales</taxon>
        <taxon>Halobacteriovoraceae</taxon>
        <taxon>Halobacteriovorax</taxon>
    </lineage>
</organism>
<name>A0ABY0IG58_9BACT</name>
<feature type="domain" description="Protein glutaminase" evidence="2">
    <location>
        <begin position="365"/>
        <end position="460"/>
    </location>
</feature>
<protein>
    <recommendedName>
        <fullName evidence="2">Protein glutaminase domain-containing protein</fullName>
    </recommendedName>
</protein>
<sequence length="524" mass="58747">MTKNIILLVLSIFSIYSHATSVVFSDDLSFDNCKAPSKVPVVVCENGGKRAIVQINSRGHLLGLVTEGGTSKTFAVKQIVENGVPTYYNSLSDKINEERATSEFTTPITKLQEIAERKKSIEQAIEIAKKEDSNILEDLEDFDSDLDDSLNKLKSVVAQASNLLWVNTKKDGNIHCEMSTKCPIKKCGDNHFFIFDPSRNIFMPINYTRDSRGNAKFTKSDSQITIARTMNGAVLELNDDYKTSRLTAARKAPQNLQSNPTAYFSFQDARFSDYLKTIIPHCSENIKDDIISLGVQTNNERANLDFVHLVEVVNGTINSQYINKKFLPKNSCRDGDSYYTAESYKESQEFVPRSSGVISWKKAGELFDKAKKMKELTWRYTADGCYARAELMVNMMEEEGVIADKAWTSGYLKSKSSPHPWSYHVAPVVYVNNGRGHVQKMIIDPAVANGPVEPDEWLRLMGVNEKNLDQVGFPPSLDAVSVGRNTFTISDRSTFHPQDKTRLTKEQRVTAARALLADLGNRLQ</sequence>
<dbReference type="RefSeq" id="WP_115361844.1">
    <property type="nucleotide sequence ID" value="NZ_QDKL01000002.1"/>
</dbReference>
<comment type="caution">
    <text evidence="3">The sequence shown here is derived from an EMBL/GenBank/DDBJ whole genome shotgun (WGS) entry which is preliminary data.</text>
</comment>
<reference evidence="4" key="1">
    <citation type="journal article" date="2019" name="Int. J. Syst. Evol. Microbiol.">
        <title>Halobacteriovorax valvorus sp. nov., a novel prokaryotic predator isolated from coastal seawater of China.</title>
        <authorList>
            <person name="Chen M.-X."/>
        </authorList>
    </citation>
    <scope>NUCLEOTIDE SEQUENCE [LARGE SCALE GENOMIC DNA]</scope>
    <source>
        <strain evidence="4">BL9</strain>
    </source>
</reference>
<dbReference type="EMBL" id="QDKL01000002">
    <property type="protein sequence ID" value="RZF21941.1"/>
    <property type="molecule type" value="Genomic_DNA"/>
</dbReference>
<evidence type="ECO:0000256" key="1">
    <source>
        <dbReference type="SAM" id="SignalP"/>
    </source>
</evidence>
<proteinExistence type="predicted"/>
<keyword evidence="4" id="KW-1185">Reference proteome</keyword>
<evidence type="ECO:0000259" key="2">
    <source>
        <dbReference type="Pfam" id="PF18626"/>
    </source>
</evidence>
<evidence type="ECO:0000313" key="4">
    <source>
        <dbReference type="Proteomes" id="UP000443582"/>
    </source>
</evidence>
<evidence type="ECO:0000313" key="3">
    <source>
        <dbReference type="EMBL" id="RZF21941.1"/>
    </source>
</evidence>
<dbReference type="Pfam" id="PF18626">
    <property type="entry name" value="Gln_deamidase_2"/>
    <property type="match status" value="1"/>
</dbReference>
<feature type="chain" id="PRO_5045895545" description="Protein glutaminase domain-containing protein" evidence="1">
    <location>
        <begin position="20"/>
        <end position="524"/>
    </location>
</feature>
<feature type="signal peptide" evidence="1">
    <location>
        <begin position="1"/>
        <end position="19"/>
    </location>
</feature>
<dbReference type="Gene3D" id="3.10.620.30">
    <property type="match status" value="1"/>
</dbReference>
<keyword evidence="1" id="KW-0732">Signal</keyword>
<accession>A0ABY0IG58</accession>
<dbReference type="Proteomes" id="UP000443582">
    <property type="component" value="Unassembled WGS sequence"/>
</dbReference>
<gene>
    <name evidence="3" type="ORF">DAY19_09640</name>
</gene>
<dbReference type="InterPro" id="IPR041325">
    <property type="entry name" value="Gln_deamidase_2"/>
</dbReference>